<dbReference type="RefSeq" id="WP_011526329.1">
    <property type="nucleotide sequence ID" value="NC_008011.1"/>
</dbReference>
<dbReference type="PROSITE" id="PS50293">
    <property type="entry name" value="TPR_REGION"/>
    <property type="match status" value="1"/>
</dbReference>
<dbReference type="Proteomes" id="UP000002430">
    <property type="component" value="Chromosome"/>
</dbReference>
<sequence length="255" mass="29269">MTKGTFLGVYASYSNKTATNTKKALKHYWFVWEDSNGYLVQLLDNTYQPIAEPQTLPLEIFKKNFINQPHILAAPITSLHPSSKNNTEKTITKYHKQYKTTLNTSQVTKNNFNVKKDMIIEQSEQVKHIDTQLRSEFTTALERWNSGDKLAPLKTFEGLSNVQEGIVPEHKHMFTDFGVNLRKNSLPKLAILHFKRAVELSPEDAHAHFNLARICYELGNLNEAEQHLERALSISPNLNVAIKFLGFIHDQKKYS</sequence>
<proteinExistence type="predicted"/>
<dbReference type="EMBL" id="AM180252">
    <property type="protein sequence ID" value="CAJ54303.1"/>
    <property type="molecule type" value="Genomic_DNA"/>
</dbReference>
<evidence type="ECO:0000313" key="3">
    <source>
        <dbReference type="Proteomes" id="UP000002430"/>
    </source>
</evidence>
<dbReference type="HOGENOM" id="CLU_069326_1_0_7"/>
<dbReference type="InterPro" id="IPR011990">
    <property type="entry name" value="TPR-like_helical_dom_sf"/>
</dbReference>
<gene>
    <name evidence="2" type="ordered locus">LI0247</name>
</gene>
<dbReference type="InterPro" id="IPR019734">
    <property type="entry name" value="TPR_rpt"/>
</dbReference>
<dbReference type="AlphaFoldDB" id="Q1MRS3"/>
<evidence type="ECO:0000256" key="1">
    <source>
        <dbReference type="PROSITE-ProRule" id="PRU00339"/>
    </source>
</evidence>
<dbReference type="PROSITE" id="PS50005">
    <property type="entry name" value="TPR"/>
    <property type="match status" value="1"/>
</dbReference>
<organism evidence="2 3">
    <name type="scientific">Lawsonia intracellularis (strain PHE/MN1-00)</name>
    <dbReference type="NCBI Taxonomy" id="363253"/>
    <lineage>
        <taxon>Bacteria</taxon>
        <taxon>Pseudomonadati</taxon>
        <taxon>Thermodesulfobacteriota</taxon>
        <taxon>Desulfovibrionia</taxon>
        <taxon>Desulfovibrionales</taxon>
        <taxon>Desulfovibrionaceae</taxon>
        <taxon>Lawsonia</taxon>
    </lineage>
</organism>
<reference evidence="2 3" key="1">
    <citation type="submission" date="2005-11" db="EMBL/GenBank/DDBJ databases">
        <title>The complete genome sequence of Lawsonia intracellularis: the causative agent of proliferative enteropathy.</title>
        <authorList>
            <person name="Kaur K."/>
            <person name="Zhang Q."/>
            <person name="Beckler D."/>
            <person name="Munir S."/>
            <person name="Li L."/>
            <person name="Kinsley K."/>
            <person name="Herron L."/>
            <person name="Peterson A."/>
            <person name="May B."/>
            <person name="Singh S."/>
            <person name="Gebhart C."/>
            <person name="Kapur V."/>
        </authorList>
    </citation>
    <scope>NUCLEOTIDE SEQUENCE [LARGE SCALE GENOMIC DNA]</scope>
    <source>
        <strain evidence="2 3">PHE/MN1-00</strain>
    </source>
</reference>
<accession>Q1MRS3</accession>
<keyword evidence="3" id="KW-1185">Reference proteome</keyword>
<dbReference type="KEGG" id="lip:LI0247"/>
<protein>
    <submittedName>
        <fullName evidence="2">Uncharacterized protein</fullName>
    </submittedName>
</protein>
<dbReference type="STRING" id="363253.LI0247"/>
<dbReference type="OrthoDB" id="5469953at2"/>
<name>Q1MRS3_LAWIP</name>
<dbReference type="SMART" id="SM00028">
    <property type="entry name" value="TPR"/>
    <property type="match status" value="2"/>
</dbReference>
<dbReference type="Gene3D" id="1.25.40.10">
    <property type="entry name" value="Tetratricopeptide repeat domain"/>
    <property type="match status" value="1"/>
</dbReference>
<evidence type="ECO:0000313" key="2">
    <source>
        <dbReference type="EMBL" id="CAJ54303.1"/>
    </source>
</evidence>
<feature type="repeat" description="TPR" evidence="1">
    <location>
        <begin position="205"/>
        <end position="238"/>
    </location>
</feature>
<dbReference type="Pfam" id="PF14559">
    <property type="entry name" value="TPR_19"/>
    <property type="match status" value="1"/>
</dbReference>
<dbReference type="eggNOG" id="COG0457">
    <property type="taxonomic scope" value="Bacteria"/>
</dbReference>
<dbReference type="SUPFAM" id="SSF48452">
    <property type="entry name" value="TPR-like"/>
    <property type="match status" value="1"/>
</dbReference>
<keyword evidence="1" id="KW-0802">TPR repeat</keyword>